<feature type="compositionally biased region" description="Polar residues" evidence="1">
    <location>
        <begin position="277"/>
        <end position="295"/>
    </location>
</feature>
<feature type="compositionally biased region" description="Polar residues" evidence="1">
    <location>
        <begin position="182"/>
        <end position="195"/>
    </location>
</feature>
<name>A0A7Y9W7F9_9BURK</name>
<evidence type="ECO:0000256" key="1">
    <source>
        <dbReference type="SAM" id="MobiDB-lite"/>
    </source>
</evidence>
<proteinExistence type="predicted"/>
<evidence type="ECO:0000313" key="2">
    <source>
        <dbReference type="EMBL" id="NYH15285.1"/>
    </source>
</evidence>
<reference evidence="2 3" key="1">
    <citation type="submission" date="2020-07" db="EMBL/GenBank/DDBJ databases">
        <title>Exploring microbial biodiversity for novel pathways involved in the catabolism of aromatic compounds derived from lignin.</title>
        <authorList>
            <person name="Elkins J."/>
        </authorList>
    </citation>
    <scope>NUCLEOTIDE SEQUENCE [LARGE SCALE GENOMIC DNA]</scope>
    <source>
        <strain evidence="2 3">H2C3B</strain>
    </source>
</reference>
<dbReference type="Proteomes" id="UP000572540">
    <property type="component" value="Unassembled WGS sequence"/>
</dbReference>
<feature type="region of interest" description="Disordered" evidence="1">
    <location>
        <begin position="180"/>
        <end position="207"/>
    </location>
</feature>
<comment type="caution">
    <text evidence="2">The sequence shown here is derived from an EMBL/GenBank/DDBJ whole genome shotgun (WGS) entry which is preliminary data.</text>
</comment>
<accession>A0A7Y9W7F9</accession>
<protein>
    <submittedName>
        <fullName evidence="2">Uncharacterized protein</fullName>
    </submittedName>
</protein>
<organism evidence="2 3">
    <name type="scientific">Paraburkholderia bryophila</name>
    <dbReference type="NCBI Taxonomy" id="420952"/>
    <lineage>
        <taxon>Bacteria</taxon>
        <taxon>Pseudomonadati</taxon>
        <taxon>Pseudomonadota</taxon>
        <taxon>Betaproteobacteria</taxon>
        <taxon>Burkholderiales</taxon>
        <taxon>Burkholderiaceae</taxon>
        <taxon>Paraburkholderia</taxon>
    </lineage>
</organism>
<sequence length="354" mass="38236">MNRPWALIQGDLALPNARLLSGLPAPFGLKPQPVRTGAQQEPPSVVRDAAQQAIRHAVQAQAPATQQDPVTPGSKFVFFYKLPPRREHSDRFDAQLAEARRYLEMGKVRPRSSRSDHVVGAAIFLSCSIALAWLLSTCATREANKTTSVAVTRPAVPLHGGTGAASRKAHAEVRSADVLTARPQTPGSSVSTTLDASRHRTSNASPAVDTAPKIALKAEPTRISPRVESHLATRDSRRNPETKLTGAKPAGRVAMARLTGAQVDARVALRRAVPSATRPSLSHQTEWTAQASSTHDTAERAALLDWAARQRHANVTLRAAVPAPGETENDWNARMTQRRITDNPAAFQVNRDQP</sequence>
<dbReference type="RefSeq" id="WP_179759343.1">
    <property type="nucleotide sequence ID" value="NZ_JACCAU010000001.1"/>
</dbReference>
<gene>
    <name evidence="2" type="ORF">GGD41_002513</name>
</gene>
<feature type="region of interest" description="Disordered" evidence="1">
    <location>
        <begin position="274"/>
        <end position="296"/>
    </location>
</feature>
<evidence type="ECO:0000313" key="3">
    <source>
        <dbReference type="Proteomes" id="UP000572540"/>
    </source>
</evidence>
<dbReference type="AlphaFoldDB" id="A0A7Y9W7F9"/>
<dbReference type="EMBL" id="JACCAU010000001">
    <property type="protein sequence ID" value="NYH15285.1"/>
    <property type="molecule type" value="Genomic_DNA"/>
</dbReference>